<organism evidence="1 2">
    <name type="scientific">Aliarcobacter thereius</name>
    <dbReference type="NCBI Taxonomy" id="544718"/>
    <lineage>
        <taxon>Bacteria</taxon>
        <taxon>Pseudomonadati</taxon>
        <taxon>Campylobacterota</taxon>
        <taxon>Epsilonproteobacteria</taxon>
        <taxon>Campylobacterales</taxon>
        <taxon>Arcobacteraceae</taxon>
        <taxon>Aliarcobacter</taxon>
    </lineage>
</organism>
<gene>
    <name evidence="1" type="ORF">FE246_05600</name>
</gene>
<dbReference type="Proteomes" id="UP000308001">
    <property type="component" value="Unassembled WGS sequence"/>
</dbReference>
<comment type="caution">
    <text evidence="1">The sequence shown here is derived from an EMBL/GenBank/DDBJ whole genome shotgun (WGS) entry which is preliminary data.</text>
</comment>
<evidence type="ECO:0000313" key="2">
    <source>
        <dbReference type="Proteomes" id="UP000308001"/>
    </source>
</evidence>
<proteinExistence type="predicted"/>
<evidence type="ECO:0000313" key="1">
    <source>
        <dbReference type="EMBL" id="TLS71899.1"/>
    </source>
</evidence>
<sequence length="63" mass="7419">MTMKRAKKYFSFFGILLASSNAILNKFQSKFENYLEKLPDIKNSLIKNELKPIKTYSTNNLRK</sequence>
<name>A0A5R9GYN1_9BACT</name>
<dbReference type="AlphaFoldDB" id="A0A5R9GYN1"/>
<accession>A0A5R9GYN1</accession>
<reference evidence="1 2" key="1">
    <citation type="submission" date="2019-05" db="EMBL/GenBank/DDBJ databases">
        <title>Arcobacter cibarius and Arcobacter thereius providing challenges in identification an antibiotic susceptibility and Quinolone resistance.</title>
        <authorList>
            <person name="Busch A."/>
            <person name="Hanel I."/>
            <person name="Hotzel H."/>
            <person name="Tomaso H."/>
        </authorList>
    </citation>
    <scope>NUCLEOTIDE SEQUENCE [LARGE SCALE GENOMIC DNA]</scope>
    <source>
        <strain evidence="1 2">17CS1191_2</strain>
    </source>
</reference>
<dbReference type="EMBL" id="VBUF01000003">
    <property type="protein sequence ID" value="TLS71899.1"/>
    <property type="molecule type" value="Genomic_DNA"/>
</dbReference>
<protein>
    <submittedName>
        <fullName evidence="1">Uncharacterized protein</fullName>
    </submittedName>
</protein>